<dbReference type="PROSITE" id="PS01209">
    <property type="entry name" value="LDLRA_1"/>
    <property type="match status" value="1"/>
</dbReference>
<dbReference type="Proteomes" id="UP000694844">
    <property type="component" value="Chromosome 5"/>
</dbReference>
<keyword evidence="10" id="KW-1185">Reference proteome</keyword>
<evidence type="ECO:0000256" key="5">
    <source>
        <dbReference type="ARBA" id="ARBA00022737"/>
    </source>
</evidence>
<feature type="disulfide bond" evidence="7">
    <location>
        <begin position="168"/>
        <end position="183"/>
    </location>
</feature>
<dbReference type="InterPro" id="IPR023415">
    <property type="entry name" value="LDLR_class-A_CS"/>
</dbReference>
<dbReference type="InterPro" id="IPR052065">
    <property type="entry name" value="Compl_asym_regulator"/>
</dbReference>
<dbReference type="PROSITE" id="PS50092">
    <property type="entry name" value="TSP1"/>
    <property type="match status" value="2"/>
</dbReference>
<keyword evidence="5" id="KW-0677">Repeat</keyword>
<feature type="chain" id="PRO_5034115163" evidence="9">
    <location>
        <begin position="25"/>
        <end position="234"/>
    </location>
</feature>
<evidence type="ECO:0000256" key="2">
    <source>
        <dbReference type="ARBA" id="ARBA00022525"/>
    </source>
</evidence>
<dbReference type="CDD" id="cd00112">
    <property type="entry name" value="LDLa"/>
    <property type="match status" value="1"/>
</dbReference>
<evidence type="ECO:0000256" key="4">
    <source>
        <dbReference type="ARBA" id="ARBA00022729"/>
    </source>
</evidence>
<evidence type="ECO:0000256" key="9">
    <source>
        <dbReference type="SAM" id="SignalP"/>
    </source>
</evidence>
<dbReference type="RefSeq" id="XP_022336732.1">
    <property type="nucleotide sequence ID" value="XM_022481024.1"/>
</dbReference>
<dbReference type="FunFam" id="2.20.100.10:FF:000007">
    <property type="entry name" value="Thrombospondin 1"/>
    <property type="match status" value="1"/>
</dbReference>
<keyword evidence="3" id="KW-0245">EGF-like domain</keyword>
<name>A0A8B8E7W2_CRAVI</name>
<dbReference type="Pfam" id="PF00057">
    <property type="entry name" value="Ldl_recept_a"/>
    <property type="match status" value="1"/>
</dbReference>
<dbReference type="Gene3D" id="4.10.400.10">
    <property type="entry name" value="Low-density Lipoprotein Receptor"/>
    <property type="match status" value="1"/>
</dbReference>
<dbReference type="KEGG" id="cvn:111133002"/>
<dbReference type="AlphaFoldDB" id="A0A8B8E7W2"/>
<reference evidence="11" key="1">
    <citation type="submission" date="2025-08" db="UniProtKB">
        <authorList>
            <consortium name="RefSeq"/>
        </authorList>
    </citation>
    <scope>IDENTIFICATION</scope>
    <source>
        <tissue evidence="11">Whole sample</tissue>
    </source>
</reference>
<keyword evidence="4 9" id="KW-0732">Signal</keyword>
<sequence length="234" mass="26037">MDECNFHRLKVLCLILMLGWASEGRRPVEGHWGAWGAWSGCTASCGSGISTRTSSWIMNGVKTQYLFQDIMECSAPEKCPEDGHWGMWTMWGVCPVMCGGGVQKRHRKCDSPAPTYGGRECTGADFDKRLCNNQTCPAIPKNFDPTFCLTDVFICKSAKYCIPRQNECDGKLHCDDGSDEIDCVIVSNFKAPENCGISTITVSAFFPAFLSAIAVTLYYTEHYVFGTMYMYVIL</sequence>
<gene>
    <name evidence="11" type="primary">LOC111133002</name>
</gene>
<dbReference type="PANTHER" id="PTHR22906:SF43">
    <property type="entry name" value="PROPERDIN"/>
    <property type="match status" value="1"/>
</dbReference>
<evidence type="ECO:0000313" key="11">
    <source>
        <dbReference type="RefSeq" id="XP_022336732.1"/>
    </source>
</evidence>
<dbReference type="PRINTS" id="PR01705">
    <property type="entry name" value="TSP1REPEAT"/>
</dbReference>
<evidence type="ECO:0000256" key="8">
    <source>
        <dbReference type="SAM" id="Phobius"/>
    </source>
</evidence>
<feature type="transmembrane region" description="Helical" evidence="8">
    <location>
        <begin position="197"/>
        <end position="220"/>
    </location>
</feature>
<dbReference type="InterPro" id="IPR036055">
    <property type="entry name" value="LDL_receptor-like_sf"/>
</dbReference>
<dbReference type="SUPFAM" id="SSF82895">
    <property type="entry name" value="TSP-1 type 1 repeat"/>
    <property type="match status" value="2"/>
</dbReference>
<dbReference type="GeneID" id="111133002"/>
<feature type="signal peptide" evidence="9">
    <location>
        <begin position="1"/>
        <end position="24"/>
    </location>
</feature>
<evidence type="ECO:0000256" key="1">
    <source>
        <dbReference type="ARBA" id="ARBA00004613"/>
    </source>
</evidence>
<dbReference type="OrthoDB" id="6051778at2759"/>
<dbReference type="InterPro" id="IPR036383">
    <property type="entry name" value="TSP1_rpt_sf"/>
</dbReference>
<dbReference type="Gene3D" id="2.20.100.10">
    <property type="entry name" value="Thrombospondin type-1 (TSP1) repeat"/>
    <property type="match status" value="2"/>
</dbReference>
<proteinExistence type="predicted"/>
<keyword evidence="6 7" id="KW-1015">Disulfide bond</keyword>
<keyword evidence="8" id="KW-0472">Membrane</keyword>
<dbReference type="SMART" id="SM00192">
    <property type="entry name" value="LDLa"/>
    <property type="match status" value="1"/>
</dbReference>
<keyword evidence="2" id="KW-0964">Secreted</keyword>
<protein>
    <submittedName>
        <fullName evidence="11">Semaphorin-5A-like</fullName>
    </submittedName>
</protein>
<dbReference type="InterPro" id="IPR002172">
    <property type="entry name" value="LDrepeatLR_classA_rpt"/>
</dbReference>
<comment type="subcellular location">
    <subcellularLocation>
        <location evidence="1">Secreted</location>
    </subcellularLocation>
</comment>
<dbReference type="SMART" id="SM00209">
    <property type="entry name" value="TSP1"/>
    <property type="match status" value="2"/>
</dbReference>
<accession>A0A8B8E7W2</accession>
<keyword evidence="8" id="KW-1133">Transmembrane helix</keyword>
<evidence type="ECO:0000256" key="6">
    <source>
        <dbReference type="ARBA" id="ARBA00023157"/>
    </source>
</evidence>
<keyword evidence="8" id="KW-0812">Transmembrane</keyword>
<comment type="caution">
    <text evidence="7">Lacks conserved residue(s) required for the propagation of feature annotation.</text>
</comment>
<dbReference type="PANTHER" id="PTHR22906">
    <property type="entry name" value="PROPERDIN"/>
    <property type="match status" value="1"/>
</dbReference>
<dbReference type="SUPFAM" id="SSF57424">
    <property type="entry name" value="LDL receptor-like module"/>
    <property type="match status" value="1"/>
</dbReference>
<dbReference type="Pfam" id="PF00090">
    <property type="entry name" value="TSP_1"/>
    <property type="match status" value="2"/>
</dbReference>
<evidence type="ECO:0000313" key="10">
    <source>
        <dbReference type="Proteomes" id="UP000694844"/>
    </source>
</evidence>
<dbReference type="InterPro" id="IPR000884">
    <property type="entry name" value="TSP1_rpt"/>
</dbReference>
<evidence type="ECO:0000256" key="3">
    <source>
        <dbReference type="ARBA" id="ARBA00022536"/>
    </source>
</evidence>
<evidence type="ECO:0000256" key="7">
    <source>
        <dbReference type="PROSITE-ProRule" id="PRU00124"/>
    </source>
</evidence>
<organism evidence="10 11">
    <name type="scientific">Crassostrea virginica</name>
    <name type="common">Eastern oyster</name>
    <dbReference type="NCBI Taxonomy" id="6565"/>
    <lineage>
        <taxon>Eukaryota</taxon>
        <taxon>Metazoa</taxon>
        <taxon>Spiralia</taxon>
        <taxon>Lophotrochozoa</taxon>
        <taxon>Mollusca</taxon>
        <taxon>Bivalvia</taxon>
        <taxon>Autobranchia</taxon>
        <taxon>Pteriomorphia</taxon>
        <taxon>Ostreida</taxon>
        <taxon>Ostreoidea</taxon>
        <taxon>Ostreidae</taxon>
        <taxon>Crassostrea</taxon>
    </lineage>
</organism>
<dbReference type="PROSITE" id="PS50068">
    <property type="entry name" value="LDLRA_2"/>
    <property type="match status" value="1"/>
</dbReference>